<gene>
    <name evidence="4" type="ORF">SAMN05421771_0341</name>
</gene>
<dbReference type="Pfam" id="PF03629">
    <property type="entry name" value="SASA"/>
    <property type="match status" value="2"/>
</dbReference>
<feature type="domain" description="Sialate O-acetylesterase" evidence="3">
    <location>
        <begin position="100"/>
        <end position="209"/>
    </location>
</feature>
<dbReference type="EMBL" id="FOZL01000001">
    <property type="protein sequence ID" value="SFR99111.1"/>
    <property type="molecule type" value="Genomic_DNA"/>
</dbReference>
<dbReference type="PANTHER" id="PTHR22901:SF0">
    <property type="entry name" value="SIALATE O-ACETYLESTERASE"/>
    <property type="match status" value="1"/>
</dbReference>
<dbReference type="AlphaFoldDB" id="A0A1I6L6I7"/>
<dbReference type="InterPro" id="IPR013783">
    <property type="entry name" value="Ig-like_fold"/>
</dbReference>
<dbReference type="Gene3D" id="3.40.50.1110">
    <property type="entry name" value="SGNH hydrolase"/>
    <property type="match status" value="1"/>
</dbReference>
<dbReference type="PANTHER" id="PTHR22901">
    <property type="entry name" value="SIALATE O-ACETYLESTERASE"/>
    <property type="match status" value="1"/>
</dbReference>
<dbReference type="InterPro" id="IPR036514">
    <property type="entry name" value="SGNH_hydro_sf"/>
</dbReference>
<feature type="domain" description="Sialate O-acetylesterase" evidence="3">
    <location>
        <begin position="287"/>
        <end position="390"/>
    </location>
</feature>
<dbReference type="SUPFAM" id="SSF52266">
    <property type="entry name" value="SGNH hydrolase"/>
    <property type="match status" value="1"/>
</dbReference>
<dbReference type="GO" id="GO:0005975">
    <property type="term" value="P:carbohydrate metabolic process"/>
    <property type="evidence" value="ECO:0007669"/>
    <property type="project" value="TreeGrafter"/>
</dbReference>
<dbReference type="OrthoDB" id="9795554at2"/>
<dbReference type="Gene3D" id="2.60.40.10">
    <property type="entry name" value="Immunoglobulins"/>
    <property type="match status" value="1"/>
</dbReference>
<organism evidence="4 5">
    <name type="scientific">Granulicella pectinivorans</name>
    <dbReference type="NCBI Taxonomy" id="474950"/>
    <lineage>
        <taxon>Bacteria</taxon>
        <taxon>Pseudomonadati</taxon>
        <taxon>Acidobacteriota</taxon>
        <taxon>Terriglobia</taxon>
        <taxon>Terriglobales</taxon>
        <taxon>Acidobacteriaceae</taxon>
        <taxon>Granulicella</taxon>
    </lineage>
</organism>
<evidence type="ECO:0000259" key="3">
    <source>
        <dbReference type="Pfam" id="PF03629"/>
    </source>
</evidence>
<accession>A0A1I6L6I7</accession>
<evidence type="ECO:0000256" key="1">
    <source>
        <dbReference type="ARBA" id="ARBA00022801"/>
    </source>
</evidence>
<feature type="signal peptide" evidence="2">
    <location>
        <begin position="1"/>
        <end position="17"/>
    </location>
</feature>
<keyword evidence="5" id="KW-1185">Reference proteome</keyword>
<name>A0A1I6L6I7_9BACT</name>
<protein>
    <submittedName>
        <fullName evidence="4">Sialate O-acetylesterase</fullName>
    </submittedName>
</protein>
<sequence>MRRLLMVLALAVGVAKADVTPSALFSDHAVLQSGMSVPVWGTAQAGEKVAVTIAGQTQKATAGADGRWMVRLKKLKTGGPFDMTIAGKNTVTVHDVLVGEVWVGSGQSNMAFTVSKKKASYAGLADEDAEIAAANYPQIRIFMATTAKTYEPAAEIAGSWQVCTPENVPAFSAVSYLFARDLQKELKVPVGMLVVAFGASTAESWVRREALTANPALAPMVTRFDALENFYKTHPGATTDQVPAEAKAPQTINARPGKVGPLKDPVQDQHQPTVLFNGMVHPILPYAMRGVIWYQGESITGGLAGIARYPTVMETLVKDWRSLWGEGDFPFYVVQLAALNDVSNNPLVREAQSKILALPKTGMAVTIDIGDPKDVHPHNKAPLGDRLARIALAQTYGKKIEFSGPHYLDASVTDDSVIVKFDHAAGLMAKSGALKGFQVAGPDHAFVDADATIKGDLIEVKSAKVPIPVAVRYAWANYPEGANLYNGDGLPAAPFRTDNWDASAPVEAQITGK</sequence>
<evidence type="ECO:0000256" key="2">
    <source>
        <dbReference type="SAM" id="SignalP"/>
    </source>
</evidence>
<dbReference type="InterPro" id="IPR039329">
    <property type="entry name" value="SIAE"/>
</dbReference>
<feature type="chain" id="PRO_5011653700" evidence="2">
    <location>
        <begin position="18"/>
        <end position="513"/>
    </location>
</feature>
<proteinExistence type="predicted"/>
<keyword evidence="1" id="KW-0378">Hydrolase</keyword>
<dbReference type="GO" id="GO:0001681">
    <property type="term" value="F:sialate O-acetylesterase activity"/>
    <property type="evidence" value="ECO:0007669"/>
    <property type="project" value="InterPro"/>
</dbReference>
<dbReference type="InterPro" id="IPR005181">
    <property type="entry name" value="SASA"/>
</dbReference>
<evidence type="ECO:0000313" key="4">
    <source>
        <dbReference type="EMBL" id="SFR99111.1"/>
    </source>
</evidence>
<dbReference type="STRING" id="474950.SAMN05421771_0341"/>
<evidence type="ECO:0000313" key="5">
    <source>
        <dbReference type="Proteomes" id="UP000199024"/>
    </source>
</evidence>
<dbReference type="RefSeq" id="WP_089836027.1">
    <property type="nucleotide sequence ID" value="NZ_FOZL01000001.1"/>
</dbReference>
<dbReference type="Proteomes" id="UP000199024">
    <property type="component" value="Unassembled WGS sequence"/>
</dbReference>
<keyword evidence="2" id="KW-0732">Signal</keyword>
<reference evidence="4 5" key="1">
    <citation type="submission" date="2016-10" db="EMBL/GenBank/DDBJ databases">
        <authorList>
            <person name="de Groot N.N."/>
        </authorList>
    </citation>
    <scope>NUCLEOTIDE SEQUENCE [LARGE SCALE GENOMIC DNA]</scope>
    <source>
        <strain evidence="4 5">DSM 21001</strain>
    </source>
</reference>